<sequence length="181" mass="20521">MRFHEKLGHVLIWTTLVNALPSVSGHTNKSSCRFAYHYSQKQVLQDPTVFINDMLYWEDKFHQNNISYNSNNGISYDGTNIDWVTGEATVEHTFSPASKEFNEKDNTYGSTESTRVDGTGVSALPTWDSNVTTVDAILGEVTDFVRQKMKAHNLYDEFVDLVEVVLPALKDDVEKGIVNYF</sequence>
<protein>
    <recommendedName>
        <fullName evidence="2">Endo-beta-1,2-glucanase SGL domain-containing protein</fullName>
    </recommendedName>
</protein>
<feature type="chain" id="PRO_5040848245" description="Endo-beta-1,2-glucanase SGL domain-containing protein" evidence="1">
    <location>
        <begin position="20"/>
        <end position="181"/>
    </location>
</feature>
<reference evidence="3" key="2">
    <citation type="journal article" date="2023" name="IMA Fungus">
        <title>Comparative genomic study of the Penicillium genus elucidates a diverse pangenome and 15 lateral gene transfer events.</title>
        <authorList>
            <person name="Petersen C."/>
            <person name="Sorensen T."/>
            <person name="Nielsen M.R."/>
            <person name="Sondergaard T.E."/>
            <person name="Sorensen J.L."/>
            <person name="Fitzpatrick D.A."/>
            <person name="Frisvad J.C."/>
            <person name="Nielsen K.L."/>
        </authorList>
    </citation>
    <scope>NUCLEOTIDE SEQUENCE</scope>
    <source>
        <strain evidence="3">IBT 16849</strain>
    </source>
</reference>
<proteinExistence type="predicted"/>
<accession>A0A9W9JDH5</accession>
<dbReference type="OrthoDB" id="9981847at2759"/>
<dbReference type="InterPro" id="IPR058773">
    <property type="entry name" value="SGL_GH162"/>
</dbReference>
<name>A0A9W9JDH5_9EURO</name>
<evidence type="ECO:0000256" key="1">
    <source>
        <dbReference type="SAM" id="SignalP"/>
    </source>
</evidence>
<keyword evidence="1" id="KW-0732">Signal</keyword>
<gene>
    <name evidence="3" type="ORF">N7472_006467</name>
</gene>
<feature type="signal peptide" evidence="1">
    <location>
        <begin position="1"/>
        <end position="19"/>
    </location>
</feature>
<dbReference type="Pfam" id="PF26157">
    <property type="entry name" value="SGL_GH162"/>
    <property type="match status" value="1"/>
</dbReference>
<comment type="caution">
    <text evidence="3">The sequence shown here is derived from an EMBL/GenBank/DDBJ whole genome shotgun (WGS) entry which is preliminary data.</text>
</comment>
<reference evidence="3" key="1">
    <citation type="submission" date="2022-11" db="EMBL/GenBank/DDBJ databases">
        <authorList>
            <person name="Petersen C."/>
        </authorList>
    </citation>
    <scope>NUCLEOTIDE SEQUENCE</scope>
    <source>
        <strain evidence="3">IBT 16849</strain>
    </source>
</reference>
<feature type="domain" description="Endo-beta-1,2-glucanase SGL" evidence="2">
    <location>
        <begin position="104"/>
        <end position="163"/>
    </location>
</feature>
<evidence type="ECO:0000259" key="2">
    <source>
        <dbReference type="Pfam" id="PF26157"/>
    </source>
</evidence>
<keyword evidence="4" id="KW-1185">Reference proteome</keyword>
<evidence type="ECO:0000313" key="3">
    <source>
        <dbReference type="EMBL" id="KAJ5194001.1"/>
    </source>
</evidence>
<organism evidence="3 4">
    <name type="scientific">Penicillium cf. griseofulvum</name>
    <dbReference type="NCBI Taxonomy" id="2972120"/>
    <lineage>
        <taxon>Eukaryota</taxon>
        <taxon>Fungi</taxon>
        <taxon>Dikarya</taxon>
        <taxon>Ascomycota</taxon>
        <taxon>Pezizomycotina</taxon>
        <taxon>Eurotiomycetes</taxon>
        <taxon>Eurotiomycetidae</taxon>
        <taxon>Eurotiales</taxon>
        <taxon>Aspergillaceae</taxon>
        <taxon>Penicillium</taxon>
    </lineage>
</organism>
<dbReference type="AlphaFoldDB" id="A0A9W9JDH5"/>
<dbReference type="Proteomes" id="UP001150879">
    <property type="component" value="Unassembled WGS sequence"/>
</dbReference>
<evidence type="ECO:0000313" key="4">
    <source>
        <dbReference type="Proteomes" id="UP001150879"/>
    </source>
</evidence>
<dbReference type="EMBL" id="JAPQKP010000004">
    <property type="protein sequence ID" value="KAJ5194001.1"/>
    <property type="molecule type" value="Genomic_DNA"/>
</dbReference>